<dbReference type="EMBL" id="VWZB01001353">
    <property type="protein sequence ID" value="NXF38885.1"/>
    <property type="molecule type" value="Genomic_DNA"/>
</dbReference>
<reference evidence="2 3" key="1">
    <citation type="submission" date="2019-09" db="EMBL/GenBank/DDBJ databases">
        <title>Bird 10,000 Genomes (B10K) Project - Family phase.</title>
        <authorList>
            <person name="Zhang G."/>
        </authorList>
    </citation>
    <scope>NUCLEOTIDE SEQUENCE [LARGE SCALE GENOMIC DNA]</scope>
    <source>
        <strain evidence="2">B10K-CU-031-10</strain>
        <tissue evidence="2">Muscle</tissue>
    </source>
</reference>
<feature type="compositionally biased region" description="Basic residues" evidence="1">
    <location>
        <begin position="1"/>
        <end position="11"/>
    </location>
</feature>
<proteinExistence type="predicted"/>
<name>A0A7K8T951_9AVES</name>
<evidence type="ECO:0000313" key="2">
    <source>
        <dbReference type="EMBL" id="NXF38885.1"/>
    </source>
</evidence>
<sequence length="130" mass="14387">VANARSPHKAMTRAEENGDDLSTQDAQLDDTLKSTTIEVPAGEVQGRQVSVWDLLSSDYMPEEKRQELLELYHERLYQVGELTLEQVKTVVRTIVTKAEAARAEQSSKVSGPGAALTAAEAEHTHRQDRT</sequence>
<feature type="non-terminal residue" evidence="2">
    <location>
        <position position="1"/>
    </location>
</feature>
<feature type="compositionally biased region" description="Basic and acidic residues" evidence="1">
    <location>
        <begin position="120"/>
        <end position="130"/>
    </location>
</feature>
<evidence type="ECO:0000313" key="3">
    <source>
        <dbReference type="Proteomes" id="UP000538472"/>
    </source>
</evidence>
<feature type="non-terminal residue" evidence="2">
    <location>
        <position position="130"/>
    </location>
</feature>
<protein>
    <submittedName>
        <fullName evidence="2">PLEC protein</fullName>
    </submittedName>
</protein>
<dbReference type="Proteomes" id="UP000538472">
    <property type="component" value="Unassembled WGS sequence"/>
</dbReference>
<gene>
    <name evidence="2" type="primary">Plec_0</name>
    <name evidence="2" type="ORF">NYCBRA_R15550</name>
</gene>
<feature type="region of interest" description="Disordered" evidence="1">
    <location>
        <begin position="99"/>
        <end position="130"/>
    </location>
</feature>
<evidence type="ECO:0000256" key="1">
    <source>
        <dbReference type="SAM" id="MobiDB-lite"/>
    </source>
</evidence>
<keyword evidence="3" id="KW-1185">Reference proteome</keyword>
<feature type="region of interest" description="Disordered" evidence="1">
    <location>
        <begin position="1"/>
        <end position="35"/>
    </location>
</feature>
<accession>A0A7K8T951</accession>
<organism evidence="2 3">
    <name type="scientific">Nyctibius bracteatus</name>
    <name type="common">Rufous potoo</name>
    <dbReference type="NCBI Taxonomy" id="48426"/>
    <lineage>
        <taxon>Eukaryota</taxon>
        <taxon>Metazoa</taxon>
        <taxon>Chordata</taxon>
        <taxon>Craniata</taxon>
        <taxon>Vertebrata</taxon>
        <taxon>Euteleostomi</taxon>
        <taxon>Archelosauria</taxon>
        <taxon>Archosauria</taxon>
        <taxon>Dinosauria</taxon>
        <taxon>Saurischia</taxon>
        <taxon>Theropoda</taxon>
        <taxon>Coelurosauria</taxon>
        <taxon>Aves</taxon>
        <taxon>Neognathae</taxon>
        <taxon>Neoaves</taxon>
        <taxon>Strisores</taxon>
        <taxon>Caprimulgiformes</taxon>
        <taxon>Nyctibiidae</taxon>
        <taxon>Nyctibius</taxon>
    </lineage>
</organism>
<dbReference type="AlphaFoldDB" id="A0A7K8T951"/>
<comment type="caution">
    <text evidence="2">The sequence shown here is derived from an EMBL/GenBank/DDBJ whole genome shotgun (WGS) entry which is preliminary data.</text>
</comment>